<dbReference type="SUPFAM" id="SSF161098">
    <property type="entry name" value="MetI-like"/>
    <property type="match status" value="1"/>
</dbReference>
<evidence type="ECO:0000256" key="8">
    <source>
        <dbReference type="SAM" id="Phobius"/>
    </source>
</evidence>
<feature type="domain" description="ABC transmembrane type-1" evidence="9">
    <location>
        <begin position="59"/>
        <end position="248"/>
    </location>
</feature>
<dbReference type="PROSITE" id="PS50928">
    <property type="entry name" value="ABC_TM1"/>
    <property type="match status" value="1"/>
</dbReference>
<keyword evidence="3" id="KW-1003">Cell membrane</keyword>
<feature type="transmembrane region" description="Helical" evidence="8">
    <location>
        <begin position="231"/>
        <end position="250"/>
    </location>
</feature>
<feature type="transmembrane region" description="Helical" evidence="8">
    <location>
        <begin position="7"/>
        <end position="28"/>
    </location>
</feature>
<evidence type="ECO:0000256" key="3">
    <source>
        <dbReference type="ARBA" id="ARBA00022475"/>
    </source>
</evidence>
<organism evidence="10">
    <name type="scientific">hydrothermal vent metagenome</name>
    <dbReference type="NCBI Taxonomy" id="652676"/>
    <lineage>
        <taxon>unclassified sequences</taxon>
        <taxon>metagenomes</taxon>
        <taxon>ecological metagenomes</taxon>
    </lineage>
</organism>
<feature type="transmembrane region" description="Helical" evidence="8">
    <location>
        <begin position="199"/>
        <end position="219"/>
    </location>
</feature>
<dbReference type="CDD" id="cd06261">
    <property type="entry name" value="TM_PBP2"/>
    <property type="match status" value="1"/>
</dbReference>
<keyword evidence="2" id="KW-0813">Transport</keyword>
<evidence type="ECO:0000256" key="4">
    <source>
        <dbReference type="ARBA" id="ARBA00022519"/>
    </source>
</evidence>
<evidence type="ECO:0000256" key="7">
    <source>
        <dbReference type="ARBA" id="ARBA00023136"/>
    </source>
</evidence>
<reference evidence="10" key="1">
    <citation type="submission" date="2018-06" db="EMBL/GenBank/DDBJ databases">
        <authorList>
            <person name="Zhirakovskaya E."/>
        </authorList>
    </citation>
    <scope>NUCLEOTIDE SEQUENCE</scope>
</reference>
<evidence type="ECO:0000256" key="6">
    <source>
        <dbReference type="ARBA" id="ARBA00022989"/>
    </source>
</evidence>
<evidence type="ECO:0000256" key="2">
    <source>
        <dbReference type="ARBA" id="ARBA00022448"/>
    </source>
</evidence>
<feature type="transmembrane region" description="Helical" evidence="8">
    <location>
        <begin position="172"/>
        <end position="193"/>
    </location>
</feature>
<feature type="transmembrane region" description="Helical" evidence="8">
    <location>
        <begin position="130"/>
        <end position="151"/>
    </location>
</feature>
<sequence>MGPIIRLALAIVIALVAIPLIIVIIASMSGDERLIFPPTSFSLNPYYALLGNQAIVGALGRSLVVGVQVVVLSLIVGVPATMALVRYKFRFRLPIAMYLILGVATPLIASAFAFLVLFTQAGVLGSLWPISVGITVVNLPFLMFSVASSLASLDHRLEEAAATLGAEEVQTFLFITLPGIMPGILSGTIMVFVLGISEFVISLLLSTVSIQTLPIAMFASLRGPPPPEVAAAAGLYVVAALIVVLTLTSLKSTEQFFYRND</sequence>
<keyword evidence="4" id="KW-0997">Cell inner membrane</keyword>
<proteinExistence type="predicted"/>
<keyword evidence="5 8" id="KW-0812">Transmembrane</keyword>
<name>A0A3B0TUL5_9ZZZZ</name>
<dbReference type="Gene3D" id="1.10.3720.10">
    <property type="entry name" value="MetI-like"/>
    <property type="match status" value="1"/>
</dbReference>
<accession>A0A3B0TUL5</accession>
<feature type="transmembrane region" description="Helical" evidence="8">
    <location>
        <begin position="97"/>
        <end position="118"/>
    </location>
</feature>
<dbReference type="PANTHER" id="PTHR43357:SF4">
    <property type="entry name" value="INNER MEMBRANE ABC TRANSPORTER PERMEASE PROTEIN YDCV"/>
    <property type="match status" value="1"/>
</dbReference>
<keyword evidence="6 8" id="KW-1133">Transmembrane helix</keyword>
<gene>
    <name evidence="10" type="ORF">MNBD_ALPHA12-427</name>
</gene>
<evidence type="ECO:0000256" key="5">
    <source>
        <dbReference type="ARBA" id="ARBA00022692"/>
    </source>
</evidence>
<dbReference type="GO" id="GO:0005886">
    <property type="term" value="C:plasma membrane"/>
    <property type="evidence" value="ECO:0007669"/>
    <property type="project" value="UniProtKB-SubCell"/>
</dbReference>
<evidence type="ECO:0000313" key="10">
    <source>
        <dbReference type="EMBL" id="VAW21688.1"/>
    </source>
</evidence>
<dbReference type="Pfam" id="PF00528">
    <property type="entry name" value="BPD_transp_1"/>
    <property type="match status" value="1"/>
</dbReference>
<comment type="subcellular location">
    <subcellularLocation>
        <location evidence="1">Cell inner membrane</location>
        <topology evidence="1">Multi-pass membrane protein</topology>
    </subcellularLocation>
</comment>
<feature type="transmembrane region" description="Helical" evidence="8">
    <location>
        <begin position="63"/>
        <end position="85"/>
    </location>
</feature>
<dbReference type="InterPro" id="IPR035906">
    <property type="entry name" value="MetI-like_sf"/>
</dbReference>
<dbReference type="EMBL" id="UOEO01000180">
    <property type="protein sequence ID" value="VAW21688.1"/>
    <property type="molecule type" value="Genomic_DNA"/>
</dbReference>
<dbReference type="AlphaFoldDB" id="A0A3B0TUL5"/>
<protein>
    <recommendedName>
        <fullName evidence="9">ABC transmembrane type-1 domain-containing protein</fullName>
    </recommendedName>
</protein>
<dbReference type="InterPro" id="IPR000515">
    <property type="entry name" value="MetI-like"/>
</dbReference>
<dbReference type="PANTHER" id="PTHR43357">
    <property type="entry name" value="INNER MEMBRANE ABC TRANSPORTER PERMEASE PROTEIN YDCV"/>
    <property type="match status" value="1"/>
</dbReference>
<evidence type="ECO:0000256" key="1">
    <source>
        <dbReference type="ARBA" id="ARBA00004429"/>
    </source>
</evidence>
<evidence type="ECO:0000259" key="9">
    <source>
        <dbReference type="PROSITE" id="PS50928"/>
    </source>
</evidence>
<dbReference type="GO" id="GO:0055085">
    <property type="term" value="P:transmembrane transport"/>
    <property type="evidence" value="ECO:0007669"/>
    <property type="project" value="InterPro"/>
</dbReference>
<keyword evidence="7 8" id="KW-0472">Membrane</keyword>